<evidence type="ECO:0000313" key="4">
    <source>
        <dbReference type="EMBL" id="CAL1707339.1"/>
    </source>
</evidence>
<feature type="region of interest" description="Disordered" evidence="2">
    <location>
        <begin position="286"/>
        <end position="338"/>
    </location>
</feature>
<evidence type="ECO:0000256" key="2">
    <source>
        <dbReference type="SAM" id="MobiDB-lite"/>
    </source>
</evidence>
<name>A0ABP1DK41_9APHY</name>
<evidence type="ECO:0000256" key="1">
    <source>
        <dbReference type="PROSITE-ProRule" id="PRU00042"/>
    </source>
</evidence>
<dbReference type="PROSITE" id="PS00028">
    <property type="entry name" value="ZINC_FINGER_C2H2_1"/>
    <property type="match status" value="1"/>
</dbReference>
<dbReference type="InterPro" id="IPR013087">
    <property type="entry name" value="Znf_C2H2_type"/>
</dbReference>
<keyword evidence="1" id="KW-0862">Zinc</keyword>
<dbReference type="Proteomes" id="UP001497453">
    <property type="component" value="Chromosome 4"/>
</dbReference>
<protein>
    <recommendedName>
        <fullName evidence="3">C2H2-type domain-containing protein</fullName>
    </recommendedName>
</protein>
<keyword evidence="1" id="KW-0479">Metal-binding</keyword>
<sequence length="404" mass="45583">MSRLWLPINPQFEKPQLPYPFLTWKPFDIPNDITTFEDALHYALAQRNLTYEQLAPVKREYRQRTDSNMRQTKRVCIVCRDGTEYLDHTKTQNRHEGTICHKKGLAYVLGLDEDTFLHYFVPCDFCAQTFTNDRALKNHLHKFIHTSNPTQAGASEGVKINRPREDMTGAAENKPHYNSKVSSRYSSHHARPVLTSVDNLSVSVSGSSTMTPLSSPTSRLPGRAAWAVDTTDYLSPRRLVPGQMSSQMATSSSTGQLRSLTLPSNKTFTKSAAFINGQSVTVAAPTSSSAHNASPPPPYTCISGHPLKRKRSDEDEGTGREVPPSFHPTAHSRTGVTTQERQLRLTQVLDIIYNRLDWSRLEGEDLVLVVASYLQCRQSLRDMHVVHRPVILPRPIAYQWRTDD</sequence>
<accession>A0ABP1DK41</accession>
<evidence type="ECO:0000259" key="3">
    <source>
        <dbReference type="PROSITE" id="PS50157"/>
    </source>
</evidence>
<gene>
    <name evidence="4" type="ORF">GFSPODELE1_LOCUS6314</name>
</gene>
<keyword evidence="5" id="KW-1185">Reference proteome</keyword>
<reference evidence="5" key="1">
    <citation type="submission" date="2024-04" db="EMBL/GenBank/DDBJ databases">
        <authorList>
            <person name="Shaw F."/>
            <person name="Minotto A."/>
        </authorList>
    </citation>
    <scope>NUCLEOTIDE SEQUENCE [LARGE SCALE GENOMIC DNA]</scope>
</reference>
<organism evidence="4 5">
    <name type="scientific">Somion occarium</name>
    <dbReference type="NCBI Taxonomy" id="3059160"/>
    <lineage>
        <taxon>Eukaryota</taxon>
        <taxon>Fungi</taxon>
        <taxon>Dikarya</taxon>
        <taxon>Basidiomycota</taxon>
        <taxon>Agaricomycotina</taxon>
        <taxon>Agaricomycetes</taxon>
        <taxon>Polyporales</taxon>
        <taxon>Cerrenaceae</taxon>
        <taxon>Somion</taxon>
    </lineage>
</organism>
<feature type="domain" description="C2H2-type" evidence="3">
    <location>
        <begin position="121"/>
        <end position="150"/>
    </location>
</feature>
<proteinExistence type="predicted"/>
<evidence type="ECO:0000313" key="5">
    <source>
        <dbReference type="Proteomes" id="UP001497453"/>
    </source>
</evidence>
<dbReference type="EMBL" id="OZ037947">
    <property type="protein sequence ID" value="CAL1707339.1"/>
    <property type="molecule type" value="Genomic_DNA"/>
</dbReference>
<dbReference type="PROSITE" id="PS50157">
    <property type="entry name" value="ZINC_FINGER_C2H2_2"/>
    <property type="match status" value="1"/>
</dbReference>
<keyword evidence="1" id="KW-0863">Zinc-finger</keyword>